<evidence type="ECO:0000256" key="5">
    <source>
        <dbReference type="SAM" id="Phobius"/>
    </source>
</evidence>
<comment type="caution">
    <text evidence="7">The sequence shown here is derived from an EMBL/GenBank/DDBJ whole genome shotgun (WGS) entry which is preliminary data.</text>
</comment>
<keyword evidence="2" id="KW-0378">Hydrolase</keyword>
<feature type="domain" description="Endonuclease/exonuclease/phosphatase" evidence="6">
    <location>
        <begin position="6"/>
        <end position="81"/>
    </location>
</feature>
<dbReference type="PANTHER" id="PTHR22748:SF19">
    <property type="entry name" value="ENDONUCLEASE_EXONUCLEASE_PHOSPHATASE DOMAIN-CONTAINING PROTEIN"/>
    <property type="match status" value="1"/>
</dbReference>
<evidence type="ECO:0000256" key="3">
    <source>
        <dbReference type="ARBA" id="ARBA00022842"/>
    </source>
</evidence>
<keyword evidence="5" id="KW-0812">Transmembrane</keyword>
<feature type="binding site" evidence="4">
    <location>
        <position position="9"/>
    </location>
    <ligand>
        <name>Mg(2+)</name>
        <dbReference type="ChEBI" id="CHEBI:18420"/>
        <label>1</label>
    </ligand>
</feature>
<feature type="binding site" evidence="4">
    <location>
        <position position="38"/>
    </location>
    <ligand>
        <name>Mg(2+)</name>
        <dbReference type="ChEBI" id="CHEBI:18420"/>
        <label>1</label>
    </ligand>
</feature>
<evidence type="ECO:0000256" key="4">
    <source>
        <dbReference type="PIRSR" id="PIRSR604808-2"/>
    </source>
</evidence>
<dbReference type="Pfam" id="PF03372">
    <property type="entry name" value="Exo_endo_phos"/>
    <property type="match status" value="1"/>
</dbReference>
<dbReference type="AlphaFoldDB" id="A0A8T1R245"/>
<dbReference type="Proteomes" id="UP000811609">
    <property type="component" value="Chromosome 3"/>
</dbReference>
<dbReference type="InterPro" id="IPR005135">
    <property type="entry name" value="Endo/exonuclease/phosphatase"/>
</dbReference>
<evidence type="ECO:0000256" key="2">
    <source>
        <dbReference type="ARBA" id="ARBA00022801"/>
    </source>
</evidence>
<organism evidence="7 8">
    <name type="scientific">Carya illinoinensis</name>
    <name type="common">Pecan</name>
    <dbReference type="NCBI Taxonomy" id="32201"/>
    <lineage>
        <taxon>Eukaryota</taxon>
        <taxon>Viridiplantae</taxon>
        <taxon>Streptophyta</taxon>
        <taxon>Embryophyta</taxon>
        <taxon>Tracheophyta</taxon>
        <taxon>Spermatophyta</taxon>
        <taxon>Magnoliopsida</taxon>
        <taxon>eudicotyledons</taxon>
        <taxon>Gunneridae</taxon>
        <taxon>Pentapetalae</taxon>
        <taxon>rosids</taxon>
        <taxon>fabids</taxon>
        <taxon>Fagales</taxon>
        <taxon>Juglandaceae</taxon>
        <taxon>Carya</taxon>
    </lineage>
</organism>
<sequence>MKPKILSWNVRGINDVNKHLRIRSLLRSWKINIVCLQETKLSFIDRNIIHSLWGCSFVGCSYLASLGASGGVLLIWDKRVGELVEECIGNYLVPVLLKILGMGGHGLLRVYMGLMWIGISDHYTTQIQPKLHTYDLTYQ</sequence>
<keyword evidence="1 4" id="KW-0479">Metal-binding</keyword>
<dbReference type="InterPro" id="IPR004808">
    <property type="entry name" value="AP_endonuc_1"/>
</dbReference>
<keyword evidence="5" id="KW-1133">Transmembrane helix</keyword>
<keyword evidence="4" id="KW-0464">Manganese</keyword>
<evidence type="ECO:0000256" key="1">
    <source>
        <dbReference type="ARBA" id="ARBA00022723"/>
    </source>
</evidence>
<name>A0A8T1R245_CARIL</name>
<dbReference type="GO" id="GO:0008081">
    <property type="term" value="F:phosphoric diester hydrolase activity"/>
    <property type="evidence" value="ECO:0007669"/>
    <property type="project" value="TreeGrafter"/>
</dbReference>
<gene>
    <name evidence="7" type="ORF">CIPAW_03G092400</name>
</gene>
<feature type="transmembrane region" description="Helical" evidence="5">
    <location>
        <begin position="52"/>
        <end position="76"/>
    </location>
</feature>
<dbReference type="GO" id="GO:0008311">
    <property type="term" value="F:double-stranded DNA 3'-5' DNA exonuclease activity"/>
    <property type="evidence" value="ECO:0007669"/>
    <property type="project" value="TreeGrafter"/>
</dbReference>
<dbReference type="GO" id="GO:0005634">
    <property type="term" value="C:nucleus"/>
    <property type="evidence" value="ECO:0007669"/>
    <property type="project" value="TreeGrafter"/>
</dbReference>
<reference evidence="7" key="1">
    <citation type="submission" date="2020-12" db="EMBL/GenBank/DDBJ databases">
        <title>WGS assembly of Carya illinoinensis cv. Pawnee.</title>
        <authorList>
            <person name="Platts A."/>
            <person name="Shu S."/>
            <person name="Wright S."/>
            <person name="Barry K."/>
            <person name="Edger P."/>
            <person name="Pires J.C."/>
            <person name="Schmutz J."/>
        </authorList>
    </citation>
    <scope>NUCLEOTIDE SEQUENCE</scope>
    <source>
        <tissue evidence="7">Leaf</tissue>
    </source>
</reference>
<dbReference type="PANTHER" id="PTHR22748">
    <property type="entry name" value="AP ENDONUCLEASE"/>
    <property type="match status" value="1"/>
</dbReference>
<keyword evidence="8" id="KW-1185">Reference proteome</keyword>
<protein>
    <recommendedName>
        <fullName evidence="6">Endonuclease/exonuclease/phosphatase domain-containing protein</fullName>
    </recommendedName>
</protein>
<dbReference type="GO" id="GO:0006284">
    <property type="term" value="P:base-excision repair"/>
    <property type="evidence" value="ECO:0007669"/>
    <property type="project" value="TreeGrafter"/>
</dbReference>
<evidence type="ECO:0000313" key="7">
    <source>
        <dbReference type="EMBL" id="KAG6660252.1"/>
    </source>
</evidence>
<dbReference type="GO" id="GO:0046872">
    <property type="term" value="F:metal ion binding"/>
    <property type="evidence" value="ECO:0007669"/>
    <property type="project" value="UniProtKB-KW"/>
</dbReference>
<proteinExistence type="predicted"/>
<feature type="transmembrane region" description="Helical" evidence="5">
    <location>
        <begin position="88"/>
        <end position="108"/>
    </location>
</feature>
<evidence type="ECO:0000313" key="8">
    <source>
        <dbReference type="Proteomes" id="UP000811609"/>
    </source>
</evidence>
<dbReference type="GO" id="GO:0003906">
    <property type="term" value="F:DNA-(apurinic or apyrimidinic site) endonuclease activity"/>
    <property type="evidence" value="ECO:0007669"/>
    <property type="project" value="TreeGrafter"/>
</dbReference>
<accession>A0A8T1R245</accession>
<keyword evidence="5" id="KW-0472">Membrane</keyword>
<comment type="cofactor">
    <cofactor evidence="4">
        <name>Mg(2+)</name>
        <dbReference type="ChEBI" id="CHEBI:18420"/>
    </cofactor>
    <cofactor evidence="4">
        <name>Mn(2+)</name>
        <dbReference type="ChEBI" id="CHEBI:29035"/>
    </cofactor>
    <text evidence="4">Probably binds two magnesium or manganese ions per subunit.</text>
</comment>
<dbReference type="EMBL" id="CM031811">
    <property type="protein sequence ID" value="KAG6660252.1"/>
    <property type="molecule type" value="Genomic_DNA"/>
</dbReference>
<evidence type="ECO:0000259" key="6">
    <source>
        <dbReference type="Pfam" id="PF03372"/>
    </source>
</evidence>
<keyword evidence="3 4" id="KW-0460">Magnesium</keyword>